<evidence type="ECO:0000313" key="2">
    <source>
        <dbReference type="EMBL" id="SCU91139.1"/>
    </source>
</evidence>
<reference evidence="3" key="1">
    <citation type="submission" date="2016-03" db="EMBL/GenBank/DDBJ databases">
        <authorList>
            <person name="Devillers Hugo."/>
        </authorList>
    </citation>
    <scope>NUCLEOTIDE SEQUENCE [LARGE SCALE GENOMIC DNA]</scope>
</reference>
<dbReference type="OrthoDB" id="4058540at2759"/>
<evidence type="ECO:0000313" key="3">
    <source>
        <dbReference type="Proteomes" id="UP000191144"/>
    </source>
</evidence>
<keyword evidence="3" id="KW-1185">Reference proteome</keyword>
<dbReference type="AlphaFoldDB" id="A0A1G4JKY1"/>
<dbReference type="Proteomes" id="UP000191144">
    <property type="component" value="Chromosome E"/>
</dbReference>
<gene>
    <name evidence="2" type="ORF">LAME_0E11408G</name>
</gene>
<dbReference type="EMBL" id="LT598481">
    <property type="protein sequence ID" value="SCU91139.1"/>
    <property type="molecule type" value="Genomic_DNA"/>
</dbReference>
<accession>A0A1G4JKY1</accession>
<organism evidence="2 3">
    <name type="scientific">Lachancea meyersii CBS 8951</name>
    <dbReference type="NCBI Taxonomy" id="1266667"/>
    <lineage>
        <taxon>Eukaryota</taxon>
        <taxon>Fungi</taxon>
        <taxon>Dikarya</taxon>
        <taxon>Ascomycota</taxon>
        <taxon>Saccharomycotina</taxon>
        <taxon>Saccharomycetes</taxon>
        <taxon>Saccharomycetales</taxon>
        <taxon>Saccharomycetaceae</taxon>
        <taxon>Lachancea</taxon>
    </lineage>
</organism>
<feature type="compositionally biased region" description="Polar residues" evidence="1">
    <location>
        <begin position="30"/>
        <end position="41"/>
    </location>
</feature>
<name>A0A1G4JKY1_9SACH</name>
<sequence length="192" mass="22149">MASKQVGGQPLQSEDFSEIECPPQYRVTPSPEQQDEWNNVNPLPRRRSTNYSDALEMEHNLSAAVSKGLHVEKGSDSNPTQHHQSHKRGLQQKAAKLNEEETSYEYGNIKFENRDIPVITASHGFDRGQFHPQESPPRETPYGIVYFDGKDQDQEQDQCLPSVQRPPLNERRSSLFEDYKKDMYDKQHMFEG</sequence>
<protein>
    <submittedName>
        <fullName evidence="2">LAME_0E11408g1_1</fullName>
    </submittedName>
</protein>
<proteinExistence type="predicted"/>
<feature type="region of interest" description="Disordered" evidence="1">
    <location>
        <begin position="1"/>
        <end position="95"/>
    </location>
</feature>
<evidence type="ECO:0000256" key="1">
    <source>
        <dbReference type="SAM" id="MobiDB-lite"/>
    </source>
</evidence>
<feature type="region of interest" description="Disordered" evidence="1">
    <location>
        <begin position="124"/>
        <end position="180"/>
    </location>
</feature>
<feature type="compositionally biased region" description="Basic and acidic residues" evidence="1">
    <location>
        <begin position="168"/>
        <end position="180"/>
    </location>
</feature>